<evidence type="ECO:0000313" key="1">
    <source>
        <dbReference type="EMBL" id="GFT69308.1"/>
    </source>
</evidence>
<proteinExistence type="predicted"/>
<name>A0A8X6U151_NEPPI</name>
<reference evidence="1" key="1">
    <citation type="submission" date="2020-08" db="EMBL/GenBank/DDBJ databases">
        <title>Multicomponent nature underlies the extraordinary mechanical properties of spider dragline silk.</title>
        <authorList>
            <person name="Kono N."/>
            <person name="Nakamura H."/>
            <person name="Mori M."/>
            <person name="Yoshida Y."/>
            <person name="Ohtoshi R."/>
            <person name="Malay A.D."/>
            <person name="Moran D.A.P."/>
            <person name="Tomita M."/>
            <person name="Numata K."/>
            <person name="Arakawa K."/>
        </authorList>
    </citation>
    <scope>NUCLEOTIDE SEQUENCE</scope>
</reference>
<dbReference type="Proteomes" id="UP000887013">
    <property type="component" value="Unassembled WGS sequence"/>
</dbReference>
<gene>
    <name evidence="1" type="ORF">NPIL_448731</name>
</gene>
<dbReference type="AlphaFoldDB" id="A0A8X6U151"/>
<accession>A0A8X6U151</accession>
<sequence>MNRMSALGQSGVSPNLDHLGHIVPCHAPDNLRSGRSHLSRIPVSPFLTYHSFNLLIGRITSRQNEIAKPSLWLRLLRF</sequence>
<evidence type="ECO:0000313" key="2">
    <source>
        <dbReference type="Proteomes" id="UP000887013"/>
    </source>
</evidence>
<comment type="caution">
    <text evidence="1">The sequence shown here is derived from an EMBL/GenBank/DDBJ whole genome shotgun (WGS) entry which is preliminary data.</text>
</comment>
<dbReference type="EMBL" id="BMAW01116147">
    <property type="protein sequence ID" value="GFT69308.1"/>
    <property type="molecule type" value="Genomic_DNA"/>
</dbReference>
<keyword evidence="2" id="KW-1185">Reference proteome</keyword>
<protein>
    <submittedName>
        <fullName evidence="1">Uncharacterized protein</fullName>
    </submittedName>
</protein>
<organism evidence="1 2">
    <name type="scientific">Nephila pilipes</name>
    <name type="common">Giant wood spider</name>
    <name type="synonym">Nephila maculata</name>
    <dbReference type="NCBI Taxonomy" id="299642"/>
    <lineage>
        <taxon>Eukaryota</taxon>
        <taxon>Metazoa</taxon>
        <taxon>Ecdysozoa</taxon>
        <taxon>Arthropoda</taxon>
        <taxon>Chelicerata</taxon>
        <taxon>Arachnida</taxon>
        <taxon>Araneae</taxon>
        <taxon>Araneomorphae</taxon>
        <taxon>Entelegynae</taxon>
        <taxon>Araneoidea</taxon>
        <taxon>Nephilidae</taxon>
        <taxon>Nephila</taxon>
    </lineage>
</organism>